<protein>
    <recommendedName>
        <fullName evidence="5">DUF998 domain-containing protein</fullName>
    </recommendedName>
</protein>
<sequence>MTAPTITGSAPPGVSRRAQPLLILGASAIFFPLVYLVSDFVEVAQGDFSTLRHSLTYAGEAGFPLIVAGLCALLHDRLPWWGLIGGIAYAYSFVFFTSTVVWAIVAQTPNWEVLSSDFGWWMTVHGAVIVVGGVAFGLGVARLDSDDLPAWTGYALALGVVLVAEHPAWATSSGRSRPPCRTSRSSPRASPSYAVQGRMSRRSPGDLELLSTSIPTPAICFRYRGTQ</sequence>
<feature type="region of interest" description="Disordered" evidence="1">
    <location>
        <begin position="170"/>
        <end position="210"/>
    </location>
</feature>
<accession>A0A4Q2T3Q4</accession>
<evidence type="ECO:0000313" key="3">
    <source>
        <dbReference type="EMBL" id="RYC13385.1"/>
    </source>
</evidence>
<evidence type="ECO:0000256" key="2">
    <source>
        <dbReference type="SAM" id="Phobius"/>
    </source>
</evidence>
<feature type="transmembrane region" description="Helical" evidence="2">
    <location>
        <begin position="57"/>
        <end position="74"/>
    </location>
</feature>
<keyword evidence="4" id="KW-1185">Reference proteome</keyword>
<proteinExistence type="predicted"/>
<dbReference type="EMBL" id="SDWV01000004">
    <property type="protein sequence ID" value="RYC13385.1"/>
    <property type="molecule type" value="Genomic_DNA"/>
</dbReference>
<dbReference type="Proteomes" id="UP000291101">
    <property type="component" value="Unassembled WGS sequence"/>
</dbReference>
<comment type="caution">
    <text evidence="3">The sequence shown here is derived from an EMBL/GenBank/DDBJ whole genome shotgun (WGS) entry which is preliminary data.</text>
</comment>
<feature type="transmembrane region" description="Helical" evidence="2">
    <location>
        <begin position="81"/>
        <end position="106"/>
    </location>
</feature>
<evidence type="ECO:0000256" key="1">
    <source>
        <dbReference type="SAM" id="MobiDB-lite"/>
    </source>
</evidence>
<evidence type="ECO:0000313" key="4">
    <source>
        <dbReference type="Proteomes" id="UP000291101"/>
    </source>
</evidence>
<feature type="transmembrane region" description="Helical" evidence="2">
    <location>
        <begin position="148"/>
        <end position="169"/>
    </location>
</feature>
<keyword evidence="2" id="KW-0472">Membrane</keyword>
<name>A0A4Q2T3Q4_9ACTN</name>
<organism evidence="3 4">
    <name type="scientific">Nocardioides zhouii</name>
    <dbReference type="NCBI Taxonomy" id="1168729"/>
    <lineage>
        <taxon>Bacteria</taxon>
        <taxon>Bacillati</taxon>
        <taxon>Actinomycetota</taxon>
        <taxon>Actinomycetes</taxon>
        <taxon>Propionibacteriales</taxon>
        <taxon>Nocardioidaceae</taxon>
        <taxon>Nocardioides</taxon>
    </lineage>
</organism>
<feature type="transmembrane region" description="Helical" evidence="2">
    <location>
        <begin position="21"/>
        <end position="37"/>
    </location>
</feature>
<evidence type="ECO:0008006" key="5">
    <source>
        <dbReference type="Google" id="ProtNLM"/>
    </source>
</evidence>
<feature type="compositionally biased region" description="Low complexity" evidence="1">
    <location>
        <begin position="172"/>
        <end position="192"/>
    </location>
</feature>
<keyword evidence="2" id="KW-1133">Transmembrane helix</keyword>
<feature type="transmembrane region" description="Helical" evidence="2">
    <location>
        <begin position="118"/>
        <end position="141"/>
    </location>
</feature>
<gene>
    <name evidence="3" type="ORF">EUA94_05850</name>
</gene>
<reference evidence="3 4" key="1">
    <citation type="submission" date="2019-01" db="EMBL/GenBank/DDBJ databases">
        <title>Novel species of Nocardioides.</title>
        <authorList>
            <person name="Liu Q."/>
            <person name="X Y.-H."/>
        </authorList>
    </citation>
    <scope>NUCLEOTIDE SEQUENCE [LARGE SCALE GENOMIC DNA]</scope>
    <source>
        <strain evidence="3 4">HLT2-9</strain>
    </source>
</reference>
<dbReference type="RefSeq" id="WP_129425615.1">
    <property type="nucleotide sequence ID" value="NZ_SDWV01000004.1"/>
</dbReference>
<keyword evidence="2" id="KW-0812">Transmembrane</keyword>
<dbReference type="OrthoDB" id="555727at2"/>
<dbReference type="AlphaFoldDB" id="A0A4Q2T3Q4"/>